<reference evidence="8 9" key="1">
    <citation type="journal article" date="2015" name="Nature">
        <title>rRNA introns, odd ribosomes, and small enigmatic genomes across a large radiation of phyla.</title>
        <authorList>
            <person name="Brown C.T."/>
            <person name="Hug L.A."/>
            <person name="Thomas B.C."/>
            <person name="Sharon I."/>
            <person name="Castelle C.J."/>
            <person name="Singh A."/>
            <person name="Wilkins M.J."/>
            <person name="Williams K.H."/>
            <person name="Banfield J.F."/>
        </authorList>
    </citation>
    <scope>NUCLEOTIDE SEQUENCE [LARGE SCALE GENOMIC DNA]</scope>
</reference>
<dbReference type="InterPro" id="IPR037294">
    <property type="entry name" value="ABC_BtuC-like"/>
</dbReference>
<feature type="transmembrane region" description="Helical" evidence="7">
    <location>
        <begin position="236"/>
        <end position="252"/>
    </location>
</feature>
<dbReference type="GO" id="GO:0043190">
    <property type="term" value="C:ATP-binding cassette (ABC) transporter complex"/>
    <property type="evidence" value="ECO:0007669"/>
    <property type="project" value="InterPro"/>
</dbReference>
<keyword evidence="5 7" id="KW-0472">Membrane</keyword>
<evidence type="ECO:0000313" key="8">
    <source>
        <dbReference type="EMBL" id="KKT60119.1"/>
    </source>
</evidence>
<feature type="transmembrane region" description="Helical" evidence="7">
    <location>
        <begin position="41"/>
        <end position="74"/>
    </location>
</feature>
<comment type="caution">
    <text evidence="8">The sequence shown here is derived from an EMBL/GenBank/DDBJ whole genome shotgun (WGS) entry which is preliminary data.</text>
</comment>
<dbReference type="AlphaFoldDB" id="A0A0G1LJX1"/>
<keyword evidence="4 7" id="KW-1133">Transmembrane helix</keyword>
<gene>
    <name evidence="8" type="ORF">UW53_C0003G0030</name>
</gene>
<feature type="transmembrane region" description="Helical" evidence="7">
    <location>
        <begin position="208"/>
        <end position="230"/>
    </location>
</feature>
<comment type="subcellular location">
    <subcellularLocation>
        <location evidence="6">Cell membrane</location>
        <topology evidence="6">Multi-pass membrane protein</topology>
    </subcellularLocation>
    <subcellularLocation>
        <location evidence="1">Membrane</location>
        <topology evidence="1">Multi-pass membrane protein</topology>
    </subcellularLocation>
</comment>
<evidence type="ECO:0000256" key="6">
    <source>
        <dbReference type="RuleBase" id="RU003943"/>
    </source>
</evidence>
<dbReference type="Proteomes" id="UP000034087">
    <property type="component" value="Unassembled WGS sequence"/>
</dbReference>
<dbReference type="Pfam" id="PF00950">
    <property type="entry name" value="ABC-3"/>
    <property type="match status" value="1"/>
</dbReference>
<evidence type="ECO:0000256" key="3">
    <source>
        <dbReference type="ARBA" id="ARBA00022692"/>
    </source>
</evidence>
<evidence type="ECO:0000256" key="7">
    <source>
        <dbReference type="SAM" id="Phobius"/>
    </source>
</evidence>
<evidence type="ECO:0000256" key="2">
    <source>
        <dbReference type="ARBA" id="ARBA00008034"/>
    </source>
</evidence>
<evidence type="ECO:0000256" key="1">
    <source>
        <dbReference type="ARBA" id="ARBA00004141"/>
    </source>
</evidence>
<dbReference type="SUPFAM" id="SSF81345">
    <property type="entry name" value="ABC transporter involved in vitamin B12 uptake, BtuC"/>
    <property type="match status" value="1"/>
</dbReference>
<feature type="transmembrane region" description="Helical" evidence="7">
    <location>
        <begin position="80"/>
        <end position="101"/>
    </location>
</feature>
<dbReference type="GO" id="GO:0055085">
    <property type="term" value="P:transmembrane transport"/>
    <property type="evidence" value="ECO:0007669"/>
    <property type="project" value="InterPro"/>
</dbReference>
<sequence length="254" mass="27012">MFTPELQIFIAGSLIAAAGGMLGSFALLRRMALVGDALSHVALPGIALGILLNFNLFLGAGIFLILGTLGIWAVEHKTKLPVDTLVGVFFTLALAVGALITPEEEILDALFGDITKISQLDFWLAVMGSLIIVALLLMFSKRFTLSLISPDLASSAGFRPHLLELAFLLIFALTVAVGIKFVGALLMGSLIIIPAATSRNIARSMNQYITLSAVLGVLGAILGILISRFYGFPPGPAFVLFAGALFFISIFFRR</sequence>
<dbReference type="PANTHER" id="PTHR30477">
    <property type="entry name" value="ABC-TRANSPORTER METAL-BINDING PROTEIN"/>
    <property type="match status" value="1"/>
</dbReference>
<accession>A0A0G1LJX1</accession>
<keyword evidence="3 6" id="KW-0812">Transmembrane</keyword>
<dbReference type="PANTHER" id="PTHR30477:SF0">
    <property type="entry name" value="METAL TRANSPORT SYSTEM MEMBRANE PROTEIN TM_0125-RELATED"/>
    <property type="match status" value="1"/>
</dbReference>
<feature type="transmembrane region" description="Helical" evidence="7">
    <location>
        <begin position="122"/>
        <end position="145"/>
    </location>
</feature>
<evidence type="ECO:0000256" key="4">
    <source>
        <dbReference type="ARBA" id="ARBA00022989"/>
    </source>
</evidence>
<comment type="similarity">
    <text evidence="2 6">Belongs to the ABC-3 integral membrane protein family.</text>
</comment>
<feature type="transmembrane region" description="Helical" evidence="7">
    <location>
        <begin position="165"/>
        <end position="196"/>
    </location>
</feature>
<protein>
    <submittedName>
        <fullName evidence="8">ABC-3 protein</fullName>
    </submittedName>
</protein>
<name>A0A0G1LJX1_9BACT</name>
<dbReference type="EMBL" id="LCIR01000003">
    <property type="protein sequence ID" value="KKT60119.1"/>
    <property type="molecule type" value="Genomic_DNA"/>
</dbReference>
<keyword evidence="6" id="KW-0813">Transport</keyword>
<dbReference type="GO" id="GO:0010043">
    <property type="term" value="P:response to zinc ion"/>
    <property type="evidence" value="ECO:0007669"/>
    <property type="project" value="TreeGrafter"/>
</dbReference>
<dbReference type="InterPro" id="IPR001626">
    <property type="entry name" value="ABC_TroCD"/>
</dbReference>
<feature type="transmembrane region" description="Helical" evidence="7">
    <location>
        <begin position="6"/>
        <end position="29"/>
    </location>
</feature>
<dbReference type="Gene3D" id="1.10.3470.10">
    <property type="entry name" value="ABC transporter involved in vitamin B12 uptake, BtuC"/>
    <property type="match status" value="1"/>
</dbReference>
<proteinExistence type="inferred from homology"/>
<evidence type="ECO:0000256" key="5">
    <source>
        <dbReference type="ARBA" id="ARBA00023136"/>
    </source>
</evidence>
<organism evidence="8 9">
    <name type="scientific">Candidatus Giovannonibacteria bacterium GW2011_GWA1_44_25</name>
    <dbReference type="NCBI Taxonomy" id="1618645"/>
    <lineage>
        <taxon>Bacteria</taxon>
        <taxon>Candidatus Giovannoniibacteriota</taxon>
    </lineage>
</organism>
<evidence type="ECO:0000313" key="9">
    <source>
        <dbReference type="Proteomes" id="UP000034087"/>
    </source>
</evidence>